<name>A0ACB7Y902_9ERIC</name>
<dbReference type="Proteomes" id="UP000828048">
    <property type="component" value="Chromosome 7"/>
</dbReference>
<reference evidence="1 2" key="1">
    <citation type="journal article" date="2021" name="Hortic Res">
        <title>High-quality reference genome and annotation aids understanding of berry development for evergreen blueberry (Vaccinium darrowii).</title>
        <authorList>
            <person name="Yu J."/>
            <person name="Hulse-Kemp A.M."/>
            <person name="Babiker E."/>
            <person name="Staton M."/>
        </authorList>
    </citation>
    <scope>NUCLEOTIDE SEQUENCE [LARGE SCALE GENOMIC DNA]</scope>
    <source>
        <strain evidence="2">cv. NJ 8807/NJ 8810</strain>
        <tissue evidence="1">Young leaf</tissue>
    </source>
</reference>
<evidence type="ECO:0000313" key="2">
    <source>
        <dbReference type="Proteomes" id="UP000828048"/>
    </source>
</evidence>
<keyword evidence="2" id="KW-1185">Reference proteome</keyword>
<evidence type="ECO:0000313" key="1">
    <source>
        <dbReference type="EMBL" id="KAH7849885.1"/>
    </source>
</evidence>
<dbReference type="EMBL" id="CM037157">
    <property type="protein sequence ID" value="KAH7849885.1"/>
    <property type="molecule type" value="Genomic_DNA"/>
</dbReference>
<sequence length="1067" mass="120436">MTMPVQLEPGPIDDSVLTRQASHRSTRVWDLNGLEESVVLTCRRQELALSRVAVDPRLLPLIEAAGFTGLMKVPFIQLDWHLITALVERWQPETHSFHMPTGETTITLQDVSIQLGLRVYGSNLQGGRLNLGWLEKALSDLPNNADDENAKEICKGLYFAAYGSEYFFRQVVQVPSPNVFATLRGFGPAKTVVILKLASSGRLKQRRTRSERRASSSLILLLSLPPRGNPKWKGKGKEESSSGLHLRPRIPGPAGVLQEAMERRATGEGVETMNTQEFLHRALMVESEDTDFVDNSAWLTAVRQGYLQDPKYTDLATVNKMSNLKRVPLVVALVKSCVRNQLGEPLLELKDPTGSVWASIHWKAYDEELFPAILKADSSLSVKKFRPAMVVHWRQVLWLLPLIAVVVLVIFEDRVSIPSCEVVPSLGQHHVEEDHPDDLKVMMVANLLLLGSEARYTNILFRDYYLSRFFKKSFEILKPDMLLILGDVSARGSKLTRSKWSSVLQQFHRLLGPFLGLPFHVVLGDRDVGDCSDLNVVSVNWIAGNLPALDSAGCGAFEISNVSFVSLNAVALLCGHNSLRFSVEKVIERESIDLRIDGEQETEVLDGSSGFRLASSDLGWRENAMSSGSGPVLLLHFPLQCSENSNFWGTSANCGSSKHSYSSSTVPEYRGSVGAGPYDLLHTLPPNATEYIFQALRPRMIFSAHSHNFCDRTHSDGTREITVPAMSWDARNDPAFWWLCFYPPWCSQSHHVYYLWEVDTYDITLSFRGEDAKESYNFHCIAKFGLVFDGLKLITTAIGCFSSPTNYTRCLPTSFDFQQQLRTMPSHRIDSKVSHSRRFLREFSAMAQSHNHELECNVEDNYDMTDFDDNSFDEDTQSQKNGLDESLDSDFEDDFDLTKSKTDTSALEARNGKDIQGIPWERLNFTRDKYRETRLNQYKNYENLSRSREELEKECKQVEKGHNFYDFQFNTRLVKSTIVHFQACIDIAVELGCCQHNFVASYDYGILVFRNMSKRSVCCAALQFHSIVFRNMSTRSACRAALQFHFHSISVAFSLVTGTSCVAHDEV</sequence>
<comment type="caution">
    <text evidence="1">The sequence shown here is derived from an EMBL/GenBank/DDBJ whole genome shotgun (WGS) entry which is preliminary data.</text>
</comment>
<protein>
    <submittedName>
        <fullName evidence="1">Uncharacterized protein</fullName>
    </submittedName>
</protein>
<organism evidence="1 2">
    <name type="scientific">Vaccinium darrowii</name>
    <dbReference type="NCBI Taxonomy" id="229202"/>
    <lineage>
        <taxon>Eukaryota</taxon>
        <taxon>Viridiplantae</taxon>
        <taxon>Streptophyta</taxon>
        <taxon>Embryophyta</taxon>
        <taxon>Tracheophyta</taxon>
        <taxon>Spermatophyta</taxon>
        <taxon>Magnoliopsida</taxon>
        <taxon>eudicotyledons</taxon>
        <taxon>Gunneridae</taxon>
        <taxon>Pentapetalae</taxon>
        <taxon>asterids</taxon>
        <taxon>Ericales</taxon>
        <taxon>Ericaceae</taxon>
        <taxon>Vaccinioideae</taxon>
        <taxon>Vaccinieae</taxon>
        <taxon>Vaccinium</taxon>
    </lineage>
</organism>
<proteinExistence type="predicted"/>
<gene>
    <name evidence="1" type="ORF">Vadar_024580</name>
</gene>
<accession>A0ACB7Y902</accession>